<feature type="signal peptide" evidence="1">
    <location>
        <begin position="1"/>
        <end position="23"/>
    </location>
</feature>
<keyword evidence="1" id="KW-0732">Signal</keyword>
<feature type="chain" id="PRO_5047024082" evidence="1">
    <location>
        <begin position="24"/>
        <end position="276"/>
    </location>
</feature>
<dbReference type="RefSeq" id="WP_330157002.1">
    <property type="nucleotide sequence ID" value="NZ_BAAAJA010000006.1"/>
</dbReference>
<reference evidence="2 3" key="1">
    <citation type="submission" date="2023-07" db="EMBL/GenBank/DDBJ databases">
        <authorList>
            <person name="Girao M."/>
            <person name="Carvalho M.F."/>
        </authorList>
    </citation>
    <scope>NUCLEOTIDE SEQUENCE [LARGE SCALE GENOMIC DNA]</scope>
    <source>
        <strain evidence="2 3">66/93</strain>
    </source>
</reference>
<name>A0ABU7KL55_9ACTN</name>
<accession>A0ABU7KL55</accession>
<evidence type="ECO:0000313" key="3">
    <source>
        <dbReference type="Proteomes" id="UP001348641"/>
    </source>
</evidence>
<comment type="caution">
    <text evidence="2">The sequence shown here is derived from an EMBL/GenBank/DDBJ whole genome shotgun (WGS) entry which is preliminary data.</text>
</comment>
<gene>
    <name evidence="2" type="ORF">Q8A49_04450</name>
</gene>
<proteinExistence type="predicted"/>
<dbReference type="PROSITE" id="PS51257">
    <property type="entry name" value="PROKAR_LIPOPROTEIN"/>
    <property type="match status" value="1"/>
</dbReference>
<evidence type="ECO:0000313" key="2">
    <source>
        <dbReference type="EMBL" id="MEE2049739.1"/>
    </source>
</evidence>
<protein>
    <submittedName>
        <fullName evidence="2">Uncharacterized protein</fullName>
    </submittedName>
</protein>
<organism evidence="2 3">
    <name type="scientific">Nocardiopsis tropica</name>
    <dbReference type="NCBI Taxonomy" id="109330"/>
    <lineage>
        <taxon>Bacteria</taxon>
        <taxon>Bacillati</taxon>
        <taxon>Actinomycetota</taxon>
        <taxon>Actinomycetes</taxon>
        <taxon>Streptosporangiales</taxon>
        <taxon>Nocardiopsidaceae</taxon>
        <taxon>Nocardiopsis</taxon>
    </lineage>
</organism>
<dbReference type="EMBL" id="JAUUCC010000007">
    <property type="protein sequence ID" value="MEE2049739.1"/>
    <property type="molecule type" value="Genomic_DNA"/>
</dbReference>
<dbReference type="Proteomes" id="UP001348641">
    <property type="component" value="Unassembled WGS sequence"/>
</dbReference>
<sequence length="276" mass="29797">MSRRAAATRWVALLALFATTGCAQVQDALEWFVSPAPTVSGLGSYDEVDRDDPFGGTPAEDYAEGFEPPQAEPVGSFSAAQVEEAYGLTRDLLDAVYLNPDAVFDEDNSEFTGLLGEQALKWYMNHLGHENGDLDSRHVVFNLAPGTAEPIGDVVKVDGRMRAEESSEGGPDHLAVNTEYTIVHPVARPGDPVSVRLVTTHYGEVSFFDTGDGALEAWPNWWRGTGPAHCVDGYNVVPAYPDELAEGERPRGPVEDAYDLEAHRDGDDGCAAIRGT</sequence>
<evidence type="ECO:0000256" key="1">
    <source>
        <dbReference type="SAM" id="SignalP"/>
    </source>
</evidence>